<organism evidence="9">
    <name type="scientific">Amphimedon queenslandica</name>
    <name type="common">Sponge</name>
    <dbReference type="NCBI Taxonomy" id="400682"/>
    <lineage>
        <taxon>Eukaryota</taxon>
        <taxon>Metazoa</taxon>
        <taxon>Porifera</taxon>
        <taxon>Demospongiae</taxon>
        <taxon>Heteroscleromorpha</taxon>
        <taxon>Haplosclerida</taxon>
        <taxon>Niphatidae</taxon>
        <taxon>Amphimedon</taxon>
    </lineage>
</organism>
<dbReference type="PANTHER" id="PTHR31102">
    <property type="match status" value="1"/>
</dbReference>
<keyword evidence="4 7" id="KW-1133">Transmembrane helix</keyword>
<dbReference type="Gene3D" id="1.20.1530.20">
    <property type="match status" value="1"/>
</dbReference>
<evidence type="ECO:0000259" key="8">
    <source>
        <dbReference type="Pfam" id="PF00999"/>
    </source>
</evidence>
<dbReference type="EnsemblMetazoa" id="Aqu2.1.28824_001">
    <property type="protein sequence ID" value="Aqu2.1.28824_001"/>
    <property type="gene ID" value="Aqu2.1.28824"/>
</dbReference>
<feature type="transmembrane region" description="Helical" evidence="7">
    <location>
        <begin position="196"/>
        <end position="215"/>
    </location>
</feature>
<name>A0A1X7UMS9_AMPQE</name>
<keyword evidence="3 7" id="KW-0812">Transmembrane</keyword>
<gene>
    <name evidence="9" type="primary">100632670</name>
</gene>
<feature type="transmembrane region" description="Helical" evidence="7">
    <location>
        <begin position="293"/>
        <end position="319"/>
    </location>
</feature>
<feature type="transmembrane region" description="Helical" evidence="7">
    <location>
        <begin position="258"/>
        <end position="281"/>
    </location>
</feature>
<dbReference type="AlphaFoldDB" id="A0A1X7UMS9"/>
<dbReference type="GO" id="GO:1902600">
    <property type="term" value="P:proton transmembrane transport"/>
    <property type="evidence" value="ECO:0007669"/>
    <property type="project" value="InterPro"/>
</dbReference>
<dbReference type="InterPro" id="IPR006153">
    <property type="entry name" value="Cation/H_exchanger_TM"/>
</dbReference>
<evidence type="ECO:0000256" key="2">
    <source>
        <dbReference type="ARBA" id="ARBA00007367"/>
    </source>
</evidence>
<reference evidence="10" key="1">
    <citation type="journal article" date="2010" name="Nature">
        <title>The Amphimedon queenslandica genome and the evolution of animal complexity.</title>
        <authorList>
            <person name="Srivastava M."/>
            <person name="Simakov O."/>
            <person name="Chapman J."/>
            <person name="Fahey B."/>
            <person name="Gauthier M.E."/>
            <person name="Mitros T."/>
            <person name="Richards G.S."/>
            <person name="Conaco C."/>
            <person name="Dacre M."/>
            <person name="Hellsten U."/>
            <person name="Larroux C."/>
            <person name="Putnam N.H."/>
            <person name="Stanke M."/>
            <person name="Adamska M."/>
            <person name="Darling A."/>
            <person name="Degnan S.M."/>
            <person name="Oakley T.H."/>
            <person name="Plachetzki D.C."/>
            <person name="Zhai Y."/>
            <person name="Adamski M."/>
            <person name="Calcino A."/>
            <person name="Cummins S.F."/>
            <person name="Goodstein D.M."/>
            <person name="Harris C."/>
            <person name="Jackson D.J."/>
            <person name="Leys S.P."/>
            <person name="Shu S."/>
            <person name="Woodcroft B.J."/>
            <person name="Vervoort M."/>
            <person name="Kosik K.S."/>
            <person name="Manning G."/>
            <person name="Degnan B.M."/>
            <person name="Rokhsar D.S."/>
        </authorList>
    </citation>
    <scope>NUCLEOTIDE SEQUENCE [LARGE SCALE GENOMIC DNA]</scope>
</reference>
<evidence type="ECO:0000313" key="10">
    <source>
        <dbReference type="Proteomes" id="UP000007879"/>
    </source>
</evidence>
<feature type="transmembrane region" description="Helical" evidence="7">
    <location>
        <begin position="331"/>
        <end position="351"/>
    </location>
</feature>
<dbReference type="InParanoid" id="A0A1X7UMS9"/>
<evidence type="ECO:0000256" key="5">
    <source>
        <dbReference type="ARBA" id="ARBA00023136"/>
    </source>
</evidence>
<dbReference type="OrthoDB" id="423807at2759"/>
<dbReference type="GO" id="GO:0016020">
    <property type="term" value="C:membrane"/>
    <property type="evidence" value="ECO:0007669"/>
    <property type="project" value="UniProtKB-SubCell"/>
</dbReference>
<keyword evidence="5 7" id="KW-0472">Membrane</keyword>
<keyword evidence="10" id="KW-1185">Reference proteome</keyword>
<feature type="transmembrane region" description="Helical" evidence="7">
    <location>
        <begin position="363"/>
        <end position="380"/>
    </location>
</feature>
<dbReference type="KEGG" id="aqu:100632670"/>
<comment type="subcellular location">
    <subcellularLocation>
        <location evidence="1">Membrane</location>
        <topology evidence="1">Multi-pass membrane protein</topology>
    </subcellularLocation>
</comment>
<feature type="transmembrane region" description="Helical" evidence="7">
    <location>
        <begin position="450"/>
        <end position="472"/>
    </location>
</feature>
<feature type="region of interest" description="Disordered" evidence="6">
    <location>
        <begin position="556"/>
        <end position="603"/>
    </location>
</feature>
<feature type="domain" description="Cation/H+ exchanger transmembrane" evidence="8">
    <location>
        <begin position="158"/>
        <end position="541"/>
    </location>
</feature>
<evidence type="ECO:0000256" key="3">
    <source>
        <dbReference type="ARBA" id="ARBA00022692"/>
    </source>
</evidence>
<dbReference type="InterPro" id="IPR051843">
    <property type="entry name" value="CPA1_transporter"/>
</dbReference>
<dbReference type="Pfam" id="PF00999">
    <property type="entry name" value="Na_H_Exchanger"/>
    <property type="match status" value="1"/>
</dbReference>
<evidence type="ECO:0000256" key="1">
    <source>
        <dbReference type="ARBA" id="ARBA00004141"/>
    </source>
</evidence>
<comment type="similarity">
    <text evidence="2">Belongs to the monovalent cation:proton antiporter 1 (CPA1) transporter (TC 2.A.36) family.</text>
</comment>
<proteinExistence type="inferred from homology"/>
<dbReference type="GO" id="GO:0015297">
    <property type="term" value="F:antiporter activity"/>
    <property type="evidence" value="ECO:0007669"/>
    <property type="project" value="InterPro"/>
</dbReference>
<dbReference type="InterPro" id="IPR038770">
    <property type="entry name" value="Na+/solute_symporter_sf"/>
</dbReference>
<dbReference type="STRING" id="400682.A0A1X7UMS9"/>
<reference evidence="9" key="2">
    <citation type="submission" date="2017-05" db="UniProtKB">
        <authorList>
            <consortium name="EnsemblMetazoa"/>
        </authorList>
    </citation>
    <scope>IDENTIFICATION</scope>
</reference>
<evidence type="ECO:0000256" key="6">
    <source>
        <dbReference type="SAM" id="MobiDB-lite"/>
    </source>
</evidence>
<feature type="transmembrane region" description="Helical" evidence="7">
    <location>
        <begin position="148"/>
        <end position="168"/>
    </location>
</feature>
<feature type="transmembrane region" description="Helical" evidence="7">
    <location>
        <begin position="35"/>
        <end position="51"/>
    </location>
</feature>
<accession>A0A1X7UMS9</accession>
<dbReference type="PANTHER" id="PTHR31102:SF1">
    <property type="entry name" value="CATION_H+ EXCHANGER DOMAIN-CONTAINING PROTEIN"/>
    <property type="match status" value="1"/>
</dbReference>
<dbReference type="EnsemblMetazoa" id="XM_003387341.3">
    <property type="protein sequence ID" value="XP_003387389.2"/>
    <property type="gene ID" value="LOC100632670"/>
</dbReference>
<dbReference type="OMA" id="RNWSVSC"/>
<feature type="transmembrane region" description="Helical" evidence="7">
    <location>
        <begin position="523"/>
        <end position="550"/>
    </location>
</feature>
<sequence>MSLMMSFLSKRLVPLLLHLLPERSALLKYIGWYCTRLLVVSVWIGVLWVILGRDLLPRSSVNEYDCININDSMNYTDESLAYMLPCNSTTSVECIATIGINESCISRLTFTLSDDNQSTQSGIIDLYQSVSNNDENTDSLLKIPEGHFFSLMILVLCSSFGGFIAKLVKLPPLLGMMVAGFILENTSSIIDWISPVWSSVLRNIALTIILIRGGLALDAKKLWKLKFVLPLLAILPCLFEGGMDSIISIFYIDLPWQWGLTLGYLLSAISPAVVVPTTLVLRDTVKGVNEGIATLIVAAANVDVVIAISLFSIFLGLIFSEGNIILDVFRAPIELTVGVLYGIITGLLMWVLPTKHHTETSMARNRFFLLFGFGLLSLFGGRRALIGGASLAGAGALGTVVVSFVSVQKYSNEDKKTLSRYFYIIWQFAQPVLFGLIGAALNISTISGDLIGKAVLVILCGLIVRVTVAILAVTGNKFTIKEKIFIGFSWLPKATVQAALGSIPLDLARESGNRQFIEYGETILTIAVLAIVITAPVGAILTSLFGPYLLKHEDKESDESLHSNPDQPVSPPISNKNDNDVQNGVTNDEEEGIQCINEKETTV</sequence>
<dbReference type="eggNOG" id="KOG3826">
    <property type="taxonomic scope" value="Eukaryota"/>
</dbReference>
<feature type="transmembrane region" description="Helical" evidence="7">
    <location>
        <begin position="420"/>
        <end position="444"/>
    </location>
</feature>
<evidence type="ECO:0000256" key="7">
    <source>
        <dbReference type="SAM" id="Phobius"/>
    </source>
</evidence>
<feature type="compositionally biased region" description="Polar residues" evidence="6">
    <location>
        <begin position="562"/>
        <end position="586"/>
    </location>
</feature>
<dbReference type="Proteomes" id="UP000007879">
    <property type="component" value="Unassembled WGS sequence"/>
</dbReference>
<feature type="transmembrane region" description="Helical" evidence="7">
    <location>
        <begin position="386"/>
        <end position="408"/>
    </location>
</feature>
<feature type="transmembrane region" description="Helical" evidence="7">
    <location>
        <begin position="227"/>
        <end position="252"/>
    </location>
</feature>
<evidence type="ECO:0000313" key="9">
    <source>
        <dbReference type="EnsemblMetazoa" id="Aqu2.1.28824_001"/>
    </source>
</evidence>
<evidence type="ECO:0000256" key="4">
    <source>
        <dbReference type="ARBA" id="ARBA00022989"/>
    </source>
</evidence>
<protein>
    <recommendedName>
        <fullName evidence="8">Cation/H+ exchanger transmembrane domain-containing protein</fullName>
    </recommendedName>
</protein>